<evidence type="ECO:0000313" key="2">
    <source>
        <dbReference type="EMBL" id="RPB19598.1"/>
    </source>
</evidence>
<gene>
    <name evidence="2" type="ORF">L211DRAFT_842498</name>
</gene>
<dbReference type="OrthoDB" id="10447050at2759"/>
<dbReference type="EMBL" id="ML121587">
    <property type="protein sequence ID" value="RPB19598.1"/>
    <property type="molecule type" value="Genomic_DNA"/>
</dbReference>
<proteinExistence type="predicted"/>
<keyword evidence="3" id="KW-1185">Reference proteome</keyword>
<reference evidence="2 3" key="1">
    <citation type="journal article" date="2018" name="Nat. Ecol. Evol.">
        <title>Pezizomycetes genomes reveal the molecular basis of ectomycorrhizal truffle lifestyle.</title>
        <authorList>
            <person name="Murat C."/>
            <person name="Payen T."/>
            <person name="Noel B."/>
            <person name="Kuo A."/>
            <person name="Morin E."/>
            <person name="Chen J."/>
            <person name="Kohler A."/>
            <person name="Krizsan K."/>
            <person name="Balestrini R."/>
            <person name="Da Silva C."/>
            <person name="Montanini B."/>
            <person name="Hainaut M."/>
            <person name="Levati E."/>
            <person name="Barry K.W."/>
            <person name="Belfiori B."/>
            <person name="Cichocki N."/>
            <person name="Clum A."/>
            <person name="Dockter R.B."/>
            <person name="Fauchery L."/>
            <person name="Guy J."/>
            <person name="Iotti M."/>
            <person name="Le Tacon F."/>
            <person name="Lindquist E.A."/>
            <person name="Lipzen A."/>
            <person name="Malagnac F."/>
            <person name="Mello A."/>
            <person name="Molinier V."/>
            <person name="Miyauchi S."/>
            <person name="Poulain J."/>
            <person name="Riccioni C."/>
            <person name="Rubini A."/>
            <person name="Sitrit Y."/>
            <person name="Splivallo R."/>
            <person name="Traeger S."/>
            <person name="Wang M."/>
            <person name="Zifcakova L."/>
            <person name="Wipf D."/>
            <person name="Zambonelli A."/>
            <person name="Paolocci F."/>
            <person name="Nowrousian M."/>
            <person name="Ottonello S."/>
            <person name="Baldrian P."/>
            <person name="Spatafora J.W."/>
            <person name="Henrissat B."/>
            <person name="Nagy L.G."/>
            <person name="Aury J.M."/>
            <person name="Wincker P."/>
            <person name="Grigoriev I.V."/>
            <person name="Bonfante P."/>
            <person name="Martin F.M."/>
        </authorList>
    </citation>
    <scope>NUCLEOTIDE SEQUENCE [LARGE SCALE GENOMIC DNA]</scope>
    <source>
        <strain evidence="2 3">ATCC MYA-4762</strain>
    </source>
</reference>
<sequence>MEKKIMLTFRQDQPKTQYSPFQFDLSEDPPPMPFIGPASRGEPMTTSRPFSGI</sequence>
<dbReference type="AlphaFoldDB" id="A0A3N4LD19"/>
<accession>A0A3N4LD19</accession>
<dbReference type="InParanoid" id="A0A3N4LD19"/>
<dbReference type="Proteomes" id="UP000267821">
    <property type="component" value="Unassembled WGS sequence"/>
</dbReference>
<evidence type="ECO:0000313" key="3">
    <source>
        <dbReference type="Proteomes" id="UP000267821"/>
    </source>
</evidence>
<feature type="compositionally biased region" description="Polar residues" evidence="1">
    <location>
        <begin position="10"/>
        <end position="20"/>
    </location>
</feature>
<evidence type="ECO:0000256" key="1">
    <source>
        <dbReference type="SAM" id="MobiDB-lite"/>
    </source>
</evidence>
<name>A0A3N4LD19_9PEZI</name>
<protein>
    <submittedName>
        <fullName evidence="2">Uncharacterized protein</fullName>
    </submittedName>
</protein>
<feature type="region of interest" description="Disordered" evidence="1">
    <location>
        <begin position="1"/>
        <end position="53"/>
    </location>
</feature>
<organism evidence="2 3">
    <name type="scientific">Terfezia boudieri ATCC MYA-4762</name>
    <dbReference type="NCBI Taxonomy" id="1051890"/>
    <lineage>
        <taxon>Eukaryota</taxon>
        <taxon>Fungi</taxon>
        <taxon>Dikarya</taxon>
        <taxon>Ascomycota</taxon>
        <taxon>Pezizomycotina</taxon>
        <taxon>Pezizomycetes</taxon>
        <taxon>Pezizales</taxon>
        <taxon>Pezizaceae</taxon>
        <taxon>Terfezia</taxon>
    </lineage>
</organism>
<feature type="compositionally biased region" description="Polar residues" evidence="1">
    <location>
        <begin position="44"/>
        <end position="53"/>
    </location>
</feature>